<gene>
    <name evidence="2" type="ORF">DDZ15_12080</name>
</gene>
<name>A0A316TMU6_9BACT</name>
<accession>A0A316TMU6</accession>
<evidence type="ECO:0000313" key="3">
    <source>
        <dbReference type="Proteomes" id="UP000245533"/>
    </source>
</evidence>
<dbReference type="Proteomes" id="UP000245533">
    <property type="component" value="Unassembled WGS sequence"/>
</dbReference>
<keyword evidence="1" id="KW-0812">Transmembrane</keyword>
<dbReference type="EMBL" id="QGGB01000008">
    <property type="protein sequence ID" value="PWN05917.1"/>
    <property type="molecule type" value="Genomic_DNA"/>
</dbReference>
<keyword evidence="3" id="KW-1185">Reference proteome</keyword>
<dbReference type="RefSeq" id="WP_109647359.1">
    <property type="nucleotide sequence ID" value="NZ_QGGB01000008.1"/>
</dbReference>
<dbReference type="SUPFAM" id="SSF48371">
    <property type="entry name" value="ARM repeat"/>
    <property type="match status" value="1"/>
</dbReference>
<keyword evidence="1" id="KW-0472">Membrane</keyword>
<evidence type="ECO:0000256" key="1">
    <source>
        <dbReference type="SAM" id="Phobius"/>
    </source>
</evidence>
<comment type="caution">
    <text evidence="2">The sequence shown here is derived from an EMBL/GenBank/DDBJ whole genome shotgun (WGS) entry which is preliminary data.</text>
</comment>
<protein>
    <recommendedName>
        <fullName evidence="4">HEAT repeat protein</fullName>
    </recommendedName>
</protein>
<keyword evidence="1" id="KW-1133">Transmembrane helix</keyword>
<dbReference type="OrthoDB" id="1524775at2"/>
<feature type="transmembrane region" description="Helical" evidence="1">
    <location>
        <begin position="22"/>
        <end position="47"/>
    </location>
</feature>
<evidence type="ECO:0008006" key="4">
    <source>
        <dbReference type="Google" id="ProtNLM"/>
    </source>
</evidence>
<dbReference type="InterPro" id="IPR016024">
    <property type="entry name" value="ARM-type_fold"/>
</dbReference>
<evidence type="ECO:0000313" key="2">
    <source>
        <dbReference type="EMBL" id="PWN05917.1"/>
    </source>
</evidence>
<reference evidence="2 3" key="1">
    <citation type="submission" date="2018-05" db="EMBL/GenBank/DDBJ databases">
        <title>Rhodohalobacter halophilus gen. nov., sp. nov., a moderately halophilic member of the family Balneolaceae.</title>
        <authorList>
            <person name="Liu Z.-W."/>
        </authorList>
    </citation>
    <scope>NUCLEOTIDE SEQUENCE [LARGE SCALE GENOMIC DNA]</scope>
    <source>
        <strain evidence="2 3">8A47</strain>
    </source>
</reference>
<proteinExistence type="predicted"/>
<dbReference type="AlphaFoldDB" id="A0A316TMU6"/>
<organism evidence="2 3">
    <name type="scientific">Rhodohalobacter mucosus</name>
    <dbReference type="NCBI Taxonomy" id="2079485"/>
    <lineage>
        <taxon>Bacteria</taxon>
        <taxon>Pseudomonadati</taxon>
        <taxon>Balneolota</taxon>
        <taxon>Balneolia</taxon>
        <taxon>Balneolales</taxon>
        <taxon>Balneolaceae</taxon>
        <taxon>Rhodohalobacter</taxon>
    </lineage>
</organism>
<sequence>MENFQLIITAQSSLFWDPSTRLLWLVTMALLGSTLFLFIYTLGLRYLQIRKQRQTERFERTLLPALFQYLDGDIGRRELEKLTGTDKLKCKVFKENVIELLKNLEGDEAVKLRSALVIKPIYDYHLQLLQSNDPELKIKACSYFRYMDLNVPFIIRLLKKEVLSDNTFLAFSAASALMGSPDLATRSYALGSLAKNRKLSEMAIMEMFYRFRNEDLNQEEEESDALMHIVSDPEITPENRAVLIRCAAESNFCHLADTFYQWLRSKEDMWNNPVVLTALIDSQRIFLNLDAADYIVRFLYHSDKKIALAAENSVGELTSREFASAIGHPIVLN</sequence>